<dbReference type="InterPro" id="IPR005901">
    <property type="entry name" value="GLPGLI"/>
</dbReference>
<evidence type="ECO:0000313" key="2">
    <source>
        <dbReference type="Proteomes" id="UP000500961"/>
    </source>
</evidence>
<dbReference type="AlphaFoldDB" id="A0A7D4BDV6"/>
<dbReference type="NCBIfam" id="TIGR01200">
    <property type="entry name" value="GLPGLI"/>
    <property type="match status" value="1"/>
</dbReference>
<protein>
    <submittedName>
        <fullName evidence="1">GLPGLI family protein</fullName>
    </submittedName>
</protein>
<dbReference type="Proteomes" id="UP000500961">
    <property type="component" value="Chromosome"/>
</dbReference>
<dbReference type="KEGG" id="ttz:FHG85_07675"/>
<reference evidence="1 2" key="1">
    <citation type="submission" date="2019-07" db="EMBL/GenBank/DDBJ databases">
        <title>Thalassofilum flectens gen. nov., sp. nov., a novel moderate thermophilic anaerobe from a shallow sea hot spring in Kunashir Island (Russia), representing a new family in the order Bacteroidales, and proposal of Thalassofilacea fam. nov.</title>
        <authorList>
            <person name="Kochetkova T.V."/>
            <person name="Podosokorskaya O.A."/>
            <person name="Novikov A."/>
            <person name="Elcheninov A.G."/>
            <person name="Toshchakov S.V."/>
            <person name="Kublanov I.V."/>
        </authorList>
    </citation>
    <scope>NUCLEOTIDE SEQUENCE [LARGE SCALE GENOMIC DNA]</scope>
    <source>
        <strain evidence="1 2">38-H</strain>
    </source>
</reference>
<dbReference type="EMBL" id="CP041345">
    <property type="protein sequence ID" value="QKG80143.1"/>
    <property type="molecule type" value="Genomic_DNA"/>
</dbReference>
<evidence type="ECO:0000313" key="1">
    <source>
        <dbReference type="EMBL" id="QKG80143.1"/>
    </source>
</evidence>
<organism evidence="1 2">
    <name type="scientific">Tenuifilum thalassicum</name>
    <dbReference type="NCBI Taxonomy" id="2590900"/>
    <lineage>
        <taxon>Bacteria</taxon>
        <taxon>Pseudomonadati</taxon>
        <taxon>Bacteroidota</taxon>
        <taxon>Bacteroidia</taxon>
        <taxon>Bacteroidales</taxon>
        <taxon>Tenuifilaceae</taxon>
        <taxon>Tenuifilum</taxon>
    </lineage>
</organism>
<dbReference type="Pfam" id="PF09697">
    <property type="entry name" value="Porph_ging"/>
    <property type="match status" value="1"/>
</dbReference>
<dbReference type="RefSeq" id="WP_173076818.1">
    <property type="nucleotide sequence ID" value="NZ_CP041345.1"/>
</dbReference>
<proteinExistence type="predicted"/>
<accession>A0A7D4BDV6</accession>
<gene>
    <name evidence="1" type="ORF">FHG85_07675</name>
</gene>
<keyword evidence="2" id="KW-1185">Reference proteome</keyword>
<name>A0A7D4BDV6_9BACT</name>
<sequence length="147" mass="17236">MGKISWKIEHDTKIIGRFKCQKATCTFRGREYSVWFTPDIPVSFGPWKLSGLPGLILEAADKRSEILFRAVEINLGDEKHCAVKPLKEYPAFSLKDYVMWRRDRFEKLNEKLKLDNQVVNARQPEDFHISESSFSYQLVGLELEYEF</sequence>